<comment type="catalytic activity">
    <reaction evidence="7">
        <text>L-tyrosyl-[protein] + ATP = O-(5'-adenylyl)-L-tyrosyl-[protein] + diphosphate</text>
        <dbReference type="Rhea" id="RHEA:54288"/>
        <dbReference type="Rhea" id="RHEA-COMP:10136"/>
        <dbReference type="Rhea" id="RHEA-COMP:13846"/>
        <dbReference type="ChEBI" id="CHEBI:30616"/>
        <dbReference type="ChEBI" id="CHEBI:33019"/>
        <dbReference type="ChEBI" id="CHEBI:46858"/>
        <dbReference type="ChEBI" id="CHEBI:83624"/>
        <dbReference type="EC" id="2.7.7.108"/>
    </reaction>
</comment>
<keyword evidence="2" id="KW-0548">Nucleotidyltransferase</keyword>
<evidence type="ECO:0000256" key="2">
    <source>
        <dbReference type="ARBA" id="ARBA00022695"/>
    </source>
</evidence>
<dbReference type="RefSeq" id="WP_216780345.1">
    <property type="nucleotide sequence ID" value="NZ_JAGXBR010000008.1"/>
</dbReference>
<evidence type="ECO:0000256" key="1">
    <source>
        <dbReference type="ARBA" id="ARBA00022679"/>
    </source>
</evidence>
<keyword evidence="3" id="KW-0547">Nucleotide-binding</keyword>
<evidence type="ECO:0000256" key="6">
    <source>
        <dbReference type="ARBA" id="ARBA00047939"/>
    </source>
</evidence>
<dbReference type="PANTHER" id="PTHR39560:SF1">
    <property type="entry name" value="PROTEIN ADENYLYLTRANSFERASE FIC-RELATED"/>
    <property type="match status" value="1"/>
</dbReference>
<evidence type="ECO:0000256" key="5">
    <source>
        <dbReference type="ARBA" id="ARBA00034531"/>
    </source>
</evidence>
<dbReference type="AlphaFoldDB" id="A0AAW8VWR0"/>
<comment type="catalytic activity">
    <reaction evidence="6">
        <text>L-threonyl-[protein] + ATP = 3-O-(5'-adenylyl)-L-threonyl-[protein] + diphosphate</text>
        <dbReference type="Rhea" id="RHEA:54292"/>
        <dbReference type="Rhea" id="RHEA-COMP:11060"/>
        <dbReference type="Rhea" id="RHEA-COMP:13847"/>
        <dbReference type="ChEBI" id="CHEBI:30013"/>
        <dbReference type="ChEBI" id="CHEBI:30616"/>
        <dbReference type="ChEBI" id="CHEBI:33019"/>
        <dbReference type="ChEBI" id="CHEBI:138113"/>
        <dbReference type="EC" id="2.7.7.108"/>
    </reaction>
</comment>
<dbReference type="GO" id="GO:0070733">
    <property type="term" value="F:AMPylase activity"/>
    <property type="evidence" value="ECO:0007669"/>
    <property type="project" value="UniProtKB-EC"/>
</dbReference>
<evidence type="ECO:0000313" key="9">
    <source>
        <dbReference type="EMBL" id="MDT6989718.1"/>
    </source>
</evidence>
<gene>
    <name evidence="9" type="ORF">RI536_06330</name>
</gene>
<dbReference type="GO" id="GO:0005524">
    <property type="term" value="F:ATP binding"/>
    <property type="evidence" value="ECO:0007669"/>
    <property type="project" value="UniProtKB-KW"/>
</dbReference>
<evidence type="ECO:0000256" key="7">
    <source>
        <dbReference type="ARBA" id="ARBA00048696"/>
    </source>
</evidence>
<keyword evidence="1" id="KW-0808">Transferase</keyword>
<dbReference type="InterPro" id="IPR003812">
    <property type="entry name" value="Fido"/>
</dbReference>
<name>A0AAW8VWR0_LACPE</name>
<protein>
    <recommendedName>
        <fullName evidence="5">protein adenylyltransferase</fullName>
        <ecNumber evidence="5">2.7.7.108</ecNumber>
    </recommendedName>
</protein>
<reference evidence="9" key="1">
    <citation type="submission" date="2023-08" db="EMBL/GenBank/DDBJ databases">
        <authorList>
            <person name="Page C.A."/>
            <person name="Perez-Diaz I.M."/>
        </authorList>
    </citation>
    <scope>NUCLEOTIDE SEQUENCE</scope>
    <source>
        <strain evidence="9">7.8.46</strain>
    </source>
</reference>
<evidence type="ECO:0000313" key="10">
    <source>
        <dbReference type="Proteomes" id="UP001267003"/>
    </source>
</evidence>
<dbReference type="EC" id="2.7.7.108" evidence="5"/>
<dbReference type="PROSITE" id="PS51459">
    <property type="entry name" value="FIDO"/>
    <property type="match status" value="1"/>
</dbReference>
<dbReference type="Proteomes" id="UP001267003">
    <property type="component" value="Unassembled WGS sequence"/>
</dbReference>
<organism evidence="9 10">
    <name type="scientific">Lactiplantibacillus pentosus</name>
    <name type="common">Lactobacillus pentosus</name>
    <dbReference type="NCBI Taxonomy" id="1589"/>
    <lineage>
        <taxon>Bacteria</taxon>
        <taxon>Bacillati</taxon>
        <taxon>Bacillota</taxon>
        <taxon>Bacilli</taxon>
        <taxon>Lactobacillales</taxon>
        <taxon>Lactobacillaceae</taxon>
        <taxon>Lactiplantibacillus</taxon>
    </lineage>
</organism>
<keyword evidence="4" id="KW-0067">ATP-binding</keyword>
<dbReference type="GO" id="GO:0051302">
    <property type="term" value="P:regulation of cell division"/>
    <property type="evidence" value="ECO:0007669"/>
    <property type="project" value="TreeGrafter"/>
</dbReference>
<proteinExistence type="predicted"/>
<evidence type="ECO:0000256" key="4">
    <source>
        <dbReference type="ARBA" id="ARBA00022840"/>
    </source>
</evidence>
<evidence type="ECO:0000256" key="3">
    <source>
        <dbReference type="ARBA" id="ARBA00022741"/>
    </source>
</evidence>
<dbReference type="PANTHER" id="PTHR39560">
    <property type="entry name" value="PROTEIN ADENYLYLTRANSFERASE FIC-RELATED"/>
    <property type="match status" value="1"/>
</dbReference>
<dbReference type="EMBL" id="JAVLAQ010000001">
    <property type="protein sequence ID" value="MDT6989718.1"/>
    <property type="molecule type" value="Genomic_DNA"/>
</dbReference>
<feature type="domain" description="Fido" evidence="8">
    <location>
        <begin position="58"/>
        <end position="199"/>
    </location>
</feature>
<comment type="caution">
    <text evidence="9">The sequence shown here is derived from an EMBL/GenBank/DDBJ whole genome shotgun (WGS) entry which is preliminary data.</text>
</comment>
<sequence length="199" mass="22733">MRKVWADYLQPNGTLRNLLGITNAATLQKIEYKISTQQQQALIQNQYRLPNGYQLTGRKIEEMKLINAYLLDKIYDWAGHYREVDFNKTANGVVTFFHPVALFGNAELDIQRQLDDYAQLPDDREKIAQALGSLVTEINMFHPFREGNGRTTRLFTAVLARQHGFEINYTQEQQAAYMRASVADDAALMGQVFLAVLEG</sequence>
<accession>A0AAW8VWR0</accession>
<dbReference type="Pfam" id="PF02661">
    <property type="entry name" value="Fic"/>
    <property type="match status" value="1"/>
</dbReference>
<evidence type="ECO:0000259" key="8">
    <source>
        <dbReference type="PROSITE" id="PS51459"/>
    </source>
</evidence>